<evidence type="ECO:0008006" key="4">
    <source>
        <dbReference type="Google" id="ProtNLM"/>
    </source>
</evidence>
<comment type="caution">
    <text evidence="2">The sequence shown here is derived from an EMBL/GenBank/DDBJ whole genome shotgun (WGS) entry which is preliminary data.</text>
</comment>
<feature type="region of interest" description="Disordered" evidence="1">
    <location>
        <begin position="46"/>
        <end position="81"/>
    </location>
</feature>
<dbReference type="OrthoDB" id="2919534at2759"/>
<feature type="compositionally biased region" description="Basic and acidic residues" evidence="1">
    <location>
        <begin position="64"/>
        <end position="81"/>
    </location>
</feature>
<name>A0A371E8K7_MUCPR</name>
<dbReference type="AlphaFoldDB" id="A0A371E8K7"/>
<keyword evidence="3" id="KW-1185">Reference proteome</keyword>
<evidence type="ECO:0000313" key="3">
    <source>
        <dbReference type="Proteomes" id="UP000257109"/>
    </source>
</evidence>
<organism evidence="2 3">
    <name type="scientific">Mucuna pruriens</name>
    <name type="common">Velvet bean</name>
    <name type="synonym">Dolichos pruriens</name>
    <dbReference type="NCBI Taxonomy" id="157652"/>
    <lineage>
        <taxon>Eukaryota</taxon>
        <taxon>Viridiplantae</taxon>
        <taxon>Streptophyta</taxon>
        <taxon>Embryophyta</taxon>
        <taxon>Tracheophyta</taxon>
        <taxon>Spermatophyta</taxon>
        <taxon>Magnoliopsida</taxon>
        <taxon>eudicotyledons</taxon>
        <taxon>Gunneridae</taxon>
        <taxon>Pentapetalae</taxon>
        <taxon>rosids</taxon>
        <taxon>fabids</taxon>
        <taxon>Fabales</taxon>
        <taxon>Fabaceae</taxon>
        <taxon>Papilionoideae</taxon>
        <taxon>50 kb inversion clade</taxon>
        <taxon>NPAAA clade</taxon>
        <taxon>indigoferoid/millettioid clade</taxon>
        <taxon>Phaseoleae</taxon>
        <taxon>Mucuna</taxon>
    </lineage>
</organism>
<evidence type="ECO:0000313" key="2">
    <source>
        <dbReference type="EMBL" id="RDX62333.1"/>
    </source>
</evidence>
<dbReference type="Proteomes" id="UP000257109">
    <property type="component" value="Unassembled WGS sequence"/>
</dbReference>
<reference evidence="2" key="1">
    <citation type="submission" date="2018-05" db="EMBL/GenBank/DDBJ databases">
        <title>Draft genome of Mucuna pruriens seed.</title>
        <authorList>
            <person name="Nnadi N.E."/>
            <person name="Vos R."/>
            <person name="Hasami M.H."/>
            <person name="Devisetty U.K."/>
            <person name="Aguiy J.C."/>
        </authorList>
    </citation>
    <scope>NUCLEOTIDE SEQUENCE [LARGE SCALE GENOMIC DNA]</scope>
    <source>
        <strain evidence="2">JCA_2017</strain>
    </source>
</reference>
<accession>A0A371E8K7</accession>
<proteinExistence type="predicted"/>
<sequence>MGANLQEWCEFHRTYGHSTEDYRTLQEHIERLIQEAHLGQYIRRGNEEALASPRPARTMSGGESSREARHDPKWDERRRERSLRPADLEACVEKLYGLAGEQPSRVGKPNINVLDLDLDPRCEDERERPLLVEDLKEANIGYKTKIGTTLTHADESHIVAFLWENRDVFAWSPANMPRIDLDFLCHRLSISLN</sequence>
<protein>
    <recommendedName>
        <fullName evidence="4">Retrotransposon gag domain-containing protein</fullName>
    </recommendedName>
</protein>
<evidence type="ECO:0000256" key="1">
    <source>
        <dbReference type="SAM" id="MobiDB-lite"/>
    </source>
</evidence>
<gene>
    <name evidence="2" type="ORF">CR513_59348</name>
</gene>
<dbReference type="EMBL" id="QJKJ01015557">
    <property type="protein sequence ID" value="RDX62333.1"/>
    <property type="molecule type" value="Genomic_DNA"/>
</dbReference>
<feature type="non-terminal residue" evidence="2">
    <location>
        <position position="1"/>
    </location>
</feature>